<dbReference type="OrthoDB" id="26567at2157"/>
<dbReference type="Gene3D" id="4.10.1110.10">
    <property type="entry name" value="AN1-like Zinc finger"/>
    <property type="match status" value="1"/>
</dbReference>
<evidence type="ECO:0000313" key="6">
    <source>
        <dbReference type="Proteomes" id="UP000277582"/>
    </source>
</evidence>
<organism evidence="5 6">
    <name type="scientific">Candidatus Methanodesulfokora washburnensis</name>
    <dbReference type="NCBI Taxonomy" id="2478471"/>
    <lineage>
        <taxon>Archaea</taxon>
        <taxon>Thermoproteota</taxon>
        <taxon>Candidatus Korarchaeia</taxon>
        <taxon>Candidatus Korarchaeia incertae sedis</taxon>
        <taxon>Candidatus Methanodesulfokora</taxon>
    </lineage>
</organism>
<dbReference type="InterPro" id="IPR000058">
    <property type="entry name" value="Znf_AN1"/>
</dbReference>
<keyword evidence="3" id="KW-0862">Zinc</keyword>
<name>A0A3R9PNJ1_9CREN</name>
<dbReference type="AlphaFoldDB" id="A0A3R9PNJ1"/>
<evidence type="ECO:0000256" key="1">
    <source>
        <dbReference type="ARBA" id="ARBA00022723"/>
    </source>
</evidence>
<evidence type="ECO:0000256" key="3">
    <source>
        <dbReference type="ARBA" id="ARBA00022833"/>
    </source>
</evidence>
<keyword evidence="2" id="KW-0863">Zinc-finger</keyword>
<accession>A0A3R9PNJ1</accession>
<dbReference type="RefSeq" id="WP_125670067.1">
    <property type="nucleotide sequence ID" value="NZ_RCOS01000009.1"/>
</dbReference>
<dbReference type="Proteomes" id="UP000277582">
    <property type="component" value="Unassembled WGS sequence"/>
</dbReference>
<keyword evidence="1" id="KW-0479">Metal-binding</keyword>
<dbReference type="SUPFAM" id="SSF118310">
    <property type="entry name" value="AN1-like Zinc finger"/>
    <property type="match status" value="1"/>
</dbReference>
<keyword evidence="6" id="KW-1185">Reference proteome</keyword>
<evidence type="ECO:0000256" key="2">
    <source>
        <dbReference type="ARBA" id="ARBA00022771"/>
    </source>
</evidence>
<evidence type="ECO:0000313" key="5">
    <source>
        <dbReference type="EMBL" id="RSN78748.1"/>
    </source>
</evidence>
<dbReference type="GO" id="GO:0008270">
    <property type="term" value="F:zinc ion binding"/>
    <property type="evidence" value="ECO:0007669"/>
    <property type="project" value="UniProtKB-KW"/>
</dbReference>
<dbReference type="SMART" id="SM00154">
    <property type="entry name" value="ZnF_AN1"/>
    <property type="match status" value="1"/>
</dbReference>
<proteinExistence type="predicted"/>
<sequence length="458" mass="51898">MTKCDFCKKEITTIPFICKYCGGTFCEEHRMPEAHKCPGIHADSLISPLEPISVSPPSKVLKGSAADELSVVKRMDEEFDQHLDYVLENRLDDIVKFGRNFSAIDLAVYLVKNFGKILFFDPLLTLAQQYAIADVEIVNEAGGISGRSGFNLALFGDPGTGKTFASKDFILGDPEKGVPAHGLPGRNRYCGGMTPARFIQIGRAYEGKKFVFIVTELREWFTHSSGMVEPLKLAMEHGIITKETYREIVEPYRFTSFFSVNYNATIKSGKEYKVSMRDPNFNAVEDRMLCRLHVLTKERYEALAEAQARAWRGETKYELANEIRDHLTLVHAIETVHPKIRGMFPKKPVLLTERTIDLITATRKTILEHIGYKDTLSFSPRLEMRTLQLASALSLISYFKHEEKDVLPMDDQAVRLALRFYVEEAAIRSRESFDSAHILFDLGIYLADEDLARGIRST</sequence>
<feature type="domain" description="AN1-type" evidence="4">
    <location>
        <begin position="1"/>
        <end position="45"/>
    </location>
</feature>
<comment type="caution">
    <text evidence="5">The sequence shown here is derived from an EMBL/GenBank/DDBJ whole genome shotgun (WGS) entry which is preliminary data.</text>
</comment>
<dbReference type="EMBL" id="RCOS01000009">
    <property type="protein sequence ID" value="RSN78748.1"/>
    <property type="molecule type" value="Genomic_DNA"/>
</dbReference>
<dbReference type="Pfam" id="PF01428">
    <property type="entry name" value="zf-AN1"/>
    <property type="match status" value="1"/>
</dbReference>
<evidence type="ECO:0000259" key="4">
    <source>
        <dbReference type="PROSITE" id="PS51039"/>
    </source>
</evidence>
<protein>
    <recommendedName>
        <fullName evidence="4">AN1-type domain-containing protein</fullName>
    </recommendedName>
</protein>
<dbReference type="PROSITE" id="PS51039">
    <property type="entry name" value="ZF_AN1"/>
    <property type="match status" value="1"/>
</dbReference>
<reference evidence="5 6" key="1">
    <citation type="submission" date="2018-10" db="EMBL/GenBank/DDBJ databases">
        <title>Co-occurring genomic capacity for anaerobic methane metabolism and dissimilatory sulfite reduction discovered in the Korarchaeota.</title>
        <authorList>
            <person name="Mckay L.J."/>
            <person name="Dlakic M."/>
            <person name="Fields M.W."/>
            <person name="Delmont T.O."/>
            <person name="Eren A.M."/>
            <person name="Jay Z.J."/>
            <person name="Klingelsmith K.B."/>
            <person name="Rusch D.B."/>
            <person name="Inskeep W.P."/>
        </authorList>
    </citation>
    <scope>NUCLEOTIDE SEQUENCE [LARGE SCALE GENOMIC DNA]</scope>
    <source>
        <strain evidence="5 6">MDKW</strain>
    </source>
</reference>
<gene>
    <name evidence="5" type="ORF">D6D85_00460</name>
</gene>
<dbReference type="InterPro" id="IPR035896">
    <property type="entry name" value="AN1-like_Znf"/>
</dbReference>